<dbReference type="CDD" id="cd00099">
    <property type="entry name" value="IgV"/>
    <property type="match status" value="1"/>
</dbReference>
<keyword evidence="2" id="KW-0732">Signal</keyword>
<evidence type="ECO:0000313" key="5">
    <source>
        <dbReference type="Proteomes" id="UP000001646"/>
    </source>
</evidence>
<dbReference type="PANTHER" id="PTHR15297:SF2">
    <property type="entry name" value="IMMUNOGLOBULIN SUPERFAMILY MEMBER 6"/>
    <property type="match status" value="1"/>
</dbReference>
<dbReference type="Bgee" id="ENSACAG00000029053">
    <property type="expression patterns" value="Expressed in adrenal gland and 8 other cell types or tissues"/>
</dbReference>
<reference evidence="4" key="2">
    <citation type="submission" date="2025-08" db="UniProtKB">
        <authorList>
            <consortium name="Ensembl"/>
        </authorList>
    </citation>
    <scope>IDENTIFICATION</scope>
</reference>
<dbReference type="PROSITE" id="PS50835">
    <property type="entry name" value="IG_LIKE"/>
    <property type="match status" value="1"/>
</dbReference>
<dbReference type="InterPro" id="IPR007110">
    <property type="entry name" value="Ig-like_dom"/>
</dbReference>
<evidence type="ECO:0000256" key="2">
    <source>
        <dbReference type="SAM" id="SignalP"/>
    </source>
</evidence>
<dbReference type="Ensembl" id="ENSACAT00000030359.2">
    <property type="protein sequence ID" value="ENSACAP00000022940.1"/>
    <property type="gene ID" value="ENSACAG00000029053.2"/>
</dbReference>
<dbReference type="InterPro" id="IPR013106">
    <property type="entry name" value="Ig_V-set"/>
</dbReference>
<dbReference type="HOGENOM" id="CLU_1160783_0_0_1"/>
<sequence>MITSTRWVLILEFTWLSYCAGNQCTVSVRQPQSLEGFTESSNITILCTFSAQKCPMSSLNILWFRYLAKTHEDLCTPECKNRDKFEVLRPADNHTLLQINMLSADDSGIYYCGIAFPDSKAPTSKTTGEGTLLVVRETKIYSKGAINIMVTISLLLFLYITAILAILKFFSKPKFKKSENEDLRGKQNVHAKETRDACQAIAKEIYKKKKRKQWPGHLANFGKRHVPS</sequence>
<organism evidence="4 5">
    <name type="scientific">Anolis carolinensis</name>
    <name type="common">Green anole</name>
    <name type="synonym">American chameleon</name>
    <dbReference type="NCBI Taxonomy" id="28377"/>
    <lineage>
        <taxon>Eukaryota</taxon>
        <taxon>Metazoa</taxon>
        <taxon>Chordata</taxon>
        <taxon>Craniata</taxon>
        <taxon>Vertebrata</taxon>
        <taxon>Euteleostomi</taxon>
        <taxon>Lepidosauria</taxon>
        <taxon>Squamata</taxon>
        <taxon>Bifurcata</taxon>
        <taxon>Unidentata</taxon>
        <taxon>Episquamata</taxon>
        <taxon>Toxicofera</taxon>
        <taxon>Iguania</taxon>
        <taxon>Dactyloidae</taxon>
        <taxon>Anolis</taxon>
    </lineage>
</organism>
<dbReference type="InParanoid" id="R4GC82"/>
<feature type="domain" description="Ig-like" evidence="3">
    <location>
        <begin position="39"/>
        <end position="128"/>
    </location>
</feature>
<dbReference type="STRING" id="28377.ENSACAP00000022940"/>
<accession>R4GC82</accession>
<feature type="chain" id="PRO_5004366123" evidence="2">
    <location>
        <begin position="22"/>
        <end position="228"/>
    </location>
</feature>
<protein>
    <submittedName>
        <fullName evidence="4">Immunoglobulin superfamily member 6</fullName>
    </submittedName>
</protein>
<proteinExistence type="predicted"/>
<keyword evidence="5" id="KW-1185">Reference proteome</keyword>
<dbReference type="InterPro" id="IPR036179">
    <property type="entry name" value="Ig-like_dom_sf"/>
</dbReference>
<reference evidence="4" key="1">
    <citation type="submission" date="2009-12" db="EMBL/GenBank/DDBJ databases">
        <title>The Genome Sequence of Anolis carolinensis (Green Anole Lizard).</title>
        <authorList>
            <consortium name="The Genome Sequencing Platform"/>
            <person name="Di Palma F."/>
            <person name="Alfoldi J."/>
            <person name="Heiman D."/>
            <person name="Young S."/>
            <person name="Grabherr M."/>
            <person name="Johnson J."/>
            <person name="Lander E.S."/>
            <person name="Lindblad-Toh K."/>
        </authorList>
    </citation>
    <scope>NUCLEOTIDE SEQUENCE [LARGE SCALE GENOMIC DNA]</scope>
    <source>
        <strain evidence="4">JBL SC #1</strain>
    </source>
</reference>
<keyword evidence="1" id="KW-1133">Transmembrane helix</keyword>
<keyword evidence="1" id="KW-0812">Transmembrane</keyword>
<dbReference type="Gene3D" id="2.60.40.10">
    <property type="entry name" value="Immunoglobulins"/>
    <property type="match status" value="1"/>
</dbReference>
<dbReference type="GeneTree" id="ENSGT00390000014131"/>
<feature type="signal peptide" evidence="2">
    <location>
        <begin position="1"/>
        <end position="21"/>
    </location>
</feature>
<dbReference type="Proteomes" id="UP000001646">
    <property type="component" value="Unplaced"/>
</dbReference>
<evidence type="ECO:0000256" key="1">
    <source>
        <dbReference type="SAM" id="Phobius"/>
    </source>
</evidence>
<reference evidence="4" key="3">
    <citation type="submission" date="2025-09" db="UniProtKB">
        <authorList>
            <consortium name="Ensembl"/>
        </authorList>
    </citation>
    <scope>IDENTIFICATION</scope>
</reference>
<gene>
    <name evidence="4" type="primary">IGSF6</name>
</gene>
<dbReference type="Pfam" id="PF07686">
    <property type="entry name" value="V-set"/>
    <property type="match status" value="1"/>
</dbReference>
<evidence type="ECO:0000313" key="4">
    <source>
        <dbReference type="Ensembl" id="ENSACAP00000022940.1"/>
    </source>
</evidence>
<dbReference type="AlphaFoldDB" id="R4GC82"/>
<evidence type="ECO:0000259" key="3">
    <source>
        <dbReference type="PROSITE" id="PS50835"/>
    </source>
</evidence>
<feature type="transmembrane region" description="Helical" evidence="1">
    <location>
        <begin position="145"/>
        <end position="167"/>
    </location>
</feature>
<keyword evidence="1" id="KW-0472">Membrane</keyword>
<name>R4GC82_ANOCA</name>
<dbReference type="InterPro" id="IPR039089">
    <property type="entry name" value="IGSF6"/>
</dbReference>
<dbReference type="PANTHER" id="PTHR15297">
    <property type="entry name" value="IMMUNOGLOBULIN SUPERFAMILY MEMBER 6"/>
    <property type="match status" value="1"/>
</dbReference>
<dbReference type="InterPro" id="IPR013783">
    <property type="entry name" value="Ig-like_fold"/>
</dbReference>
<dbReference type="FunCoup" id="R4GC82">
    <property type="interactions" value="3"/>
</dbReference>
<dbReference type="eggNOG" id="ENOG502S4JY">
    <property type="taxonomic scope" value="Eukaryota"/>
</dbReference>
<dbReference type="SUPFAM" id="SSF48726">
    <property type="entry name" value="Immunoglobulin"/>
    <property type="match status" value="1"/>
</dbReference>